<dbReference type="Proteomes" id="UP000237105">
    <property type="component" value="Unassembled WGS sequence"/>
</dbReference>
<keyword evidence="2" id="KW-1185">Reference proteome</keyword>
<dbReference type="AlphaFoldDB" id="A0A2P5BIA0"/>
<reference evidence="2" key="1">
    <citation type="submission" date="2016-06" db="EMBL/GenBank/DDBJ databases">
        <title>Parallel loss of symbiosis genes in relatives of nitrogen-fixing non-legume Parasponia.</title>
        <authorList>
            <person name="Van Velzen R."/>
            <person name="Holmer R."/>
            <person name="Bu F."/>
            <person name="Rutten L."/>
            <person name="Van Zeijl A."/>
            <person name="Liu W."/>
            <person name="Santuari L."/>
            <person name="Cao Q."/>
            <person name="Sharma T."/>
            <person name="Shen D."/>
            <person name="Roswanjaya Y."/>
            <person name="Wardhani T."/>
            <person name="Kalhor M.S."/>
            <person name="Jansen J."/>
            <person name="Van den Hoogen J."/>
            <person name="Gungor B."/>
            <person name="Hartog M."/>
            <person name="Hontelez J."/>
            <person name="Verver J."/>
            <person name="Yang W.-C."/>
            <person name="Schijlen E."/>
            <person name="Repin R."/>
            <person name="Schilthuizen M."/>
            <person name="Schranz E."/>
            <person name="Heidstra R."/>
            <person name="Miyata K."/>
            <person name="Fedorova E."/>
            <person name="Kohlen W."/>
            <person name="Bisseling T."/>
            <person name="Smit S."/>
            <person name="Geurts R."/>
        </authorList>
    </citation>
    <scope>NUCLEOTIDE SEQUENCE [LARGE SCALE GENOMIC DNA]</scope>
    <source>
        <strain evidence="2">cv. WU1-14</strain>
    </source>
</reference>
<dbReference type="EMBL" id="JXTB01000276">
    <property type="protein sequence ID" value="PON48497.1"/>
    <property type="molecule type" value="Genomic_DNA"/>
</dbReference>
<sequence>MDSRDVLSTLMEKFNYANTTFGKAMVIITTIKLAEQLNRHDIVTESDSKVIVELPKDESCNHFTVEIKEPFKIVSEK</sequence>
<dbReference type="OrthoDB" id="690769at2759"/>
<protein>
    <submittedName>
        <fullName evidence="1">Uncharacterized protein</fullName>
    </submittedName>
</protein>
<name>A0A2P5BIA0_PARAD</name>
<evidence type="ECO:0000313" key="1">
    <source>
        <dbReference type="EMBL" id="PON48497.1"/>
    </source>
</evidence>
<gene>
    <name evidence="1" type="ORF">PanWU01x14_236920</name>
</gene>
<organism evidence="1 2">
    <name type="scientific">Parasponia andersonii</name>
    <name type="common">Sponia andersonii</name>
    <dbReference type="NCBI Taxonomy" id="3476"/>
    <lineage>
        <taxon>Eukaryota</taxon>
        <taxon>Viridiplantae</taxon>
        <taxon>Streptophyta</taxon>
        <taxon>Embryophyta</taxon>
        <taxon>Tracheophyta</taxon>
        <taxon>Spermatophyta</taxon>
        <taxon>Magnoliopsida</taxon>
        <taxon>eudicotyledons</taxon>
        <taxon>Gunneridae</taxon>
        <taxon>Pentapetalae</taxon>
        <taxon>rosids</taxon>
        <taxon>fabids</taxon>
        <taxon>Rosales</taxon>
        <taxon>Cannabaceae</taxon>
        <taxon>Parasponia</taxon>
    </lineage>
</organism>
<accession>A0A2P5BIA0</accession>
<evidence type="ECO:0000313" key="2">
    <source>
        <dbReference type="Proteomes" id="UP000237105"/>
    </source>
</evidence>
<proteinExistence type="predicted"/>
<comment type="caution">
    <text evidence="1">The sequence shown here is derived from an EMBL/GenBank/DDBJ whole genome shotgun (WGS) entry which is preliminary data.</text>
</comment>